<comment type="caution">
    <text evidence="1">The sequence shown here is derived from an EMBL/GenBank/DDBJ whole genome shotgun (WGS) entry which is preliminary data.</text>
</comment>
<protein>
    <submittedName>
        <fullName evidence="1">Uncharacterized protein</fullName>
    </submittedName>
</protein>
<dbReference type="Proteomes" id="UP000005532">
    <property type="component" value="Unassembled WGS sequence"/>
</dbReference>
<sequence>REVPKAEGGGIQAVKINLFLATPLQSLPQGFAQLPPQA</sequence>
<reference evidence="1 2" key="1">
    <citation type="journal article" date="2010" name="Vet. Microbiol.">
        <title>Production of haemolysins by strains of the Actinobacillus minor/porcitonsillarum complex.</title>
        <authorList>
            <person name="Arya G."/>
            <person name="Niven D.F."/>
        </authorList>
    </citation>
    <scope>NUCLEOTIDE SEQUENCE [LARGE SCALE GENOMIC DNA]</scope>
    <source>
        <strain evidence="1 2">NM305</strain>
    </source>
</reference>
<gene>
    <name evidence="1" type="ORF">AM305_03957</name>
</gene>
<evidence type="ECO:0000313" key="1">
    <source>
        <dbReference type="EMBL" id="EER45916.1"/>
    </source>
</evidence>
<evidence type="ECO:0000313" key="2">
    <source>
        <dbReference type="Proteomes" id="UP000005532"/>
    </source>
</evidence>
<name>C5S5A1_9PAST</name>
<organism evidence="1 2">
    <name type="scientific">Actinobacillus minor NM305</name>
    <dbReference type="NCBI Taxonomy" id="637911"/>
    <lineage>
        <taxon>Bacteria</taxon>
        <taxon>Pseudomonadati</taxon>
        <taxon>Pseudomonadota</taxon>
        <taxon>Gammaproteobacteria</taxon>
        <taxon>Pasteurellales</taxon>
        <taxon>Pasteurellaceae</taxon>
        <taxon>Actinobacillus</taxon>
    </lineage>
</organism>
<accession>C5S5A1</accession>
<dbReference type="AlphaFoldDB" id="C5S5A1"/>
<proteinExistence type="predicted"/>
<dbReference type="EMBL" id="ACQL01000189">
    <property type="protein sequence ID" value="EER45916.1"/>
    <property type="molecule type" value="Genomic_DNA"/>
</dbReference>
<feature type="non-terminal residue" evidence="1">
    <location>
        <position position="1"/>
    </location>
</feature>